<organism evidence="1 2">
    <name type="scientific">Peribacillus muralis</name>
    <dbReference type="NCBI Taxonomy" id="264697"/>
    <lineage>
        <taxon>Bacteria</taxon>
        <taxon>Bacillati</taxon>
        <taxon>Bacillota</taxon>
        <taxon>Bacilli</taxon>
        <taxon>Bacillales</taxon>
        <taxon>Bacillaceae</taxon>
        <taxon>Peribacillus</taxon>
    </lineage>
</organism>
<name>A0A1B3XPL5_9BACI</name>
<dbReference type="EMBL" id="CP017080">
    <property type="protein sequence ID" value="AOH55147.1"/>
    <property type="molecule type" value="Genomic_DNA"/>
</dbReference>
<gene>
    <name evidence="1" type="ORF">ABE28_012380</name>
</gene>
<reference evidence="1 2" key="1">
    <citation type="submission" date="2016-08" db="EMBL/GenBank/DDBJ databases">
        <title>Complete genome sequence of Bacillus muralis G25-68, a strain with toxicity to nematodes.</title>
        <authorList>
            <person name="Zheng Z."/>
        </authorList>
    </citation>
    <scope>NUCLEOTIDE SEQUENCE [LARGE SCALE GENOMIC DNA]</scope>
    <source>
        <strain evidence="1 2">G25-68</strain>
    </source>
</reference>
<protein>
    <submittedName>
        <fullName evidence="1">Uncharacterized protein</fullName>
    </submittedName>
</protein>
<proteinExistence type="predicted"/>
<dbReference type="Proteomes" id="UP000077926">
    <property type="component" value="Chromosome"/>
</dbReference>
<dbReference type="AlphaFoldDB" id="A0A1B3XPL5"/>
<dbReference type="STRING" id="264697.ABE28_012380"/>
<sequence length="66" mass="7945">MLNIKIQKNLDNDNYYQGFSINIANIIRIKLETQKKPTKIVVKERVIFSKKNKHAYIKLRFDFDVF</sequence>
<dbReference type="KEGG" id="bmur:ABE28_012380"/>
<evidence type="ECO:0000313" key="2">
    <source>
        <dbReference type="Proteomes" id="UP000077926"/>
    </source>
</evidence>
<accession>A0A1B3XPL5</accession>
<evidence type="ECO:0000313" key="1">
    <source>
        <dbReference type="EMBL" id="AOH55147.1"/>
    </source>
</evidence>
<keyword evidence="2" id="KW-1185">Reference proteome</keyword>